<dbReference type="GO" id="GO:0006777">
    <property type="term" value="P:Mo-molybdopterin cofactor biosynthetic process"/>
    <property type="evidence" value="ECO:0007669"/>
    <property type="project" value="UniProtKB-KW"/>
</dbReference>
<keyword evidence="2" id="KW-0808">Transferase</keyword>
<keyword evidence="4" id="KW-0547">Nucleotide-binding</keyword>
<evidence type="ECO:0000256" key="6">
    <source>
        <dbReference type="ARBA" id="ARBA00023134"/>
    </source>
</evidence>
<evidence type="ECO:0000256" key="4">
    <source>
        <dbReference type="ARBA" id="ARBA00022741"/>
    </source>
</evidence>
<accession>A0A9R1CZ40</accession>
<dbReference type="GO" id="GO:0016779">
    <property type="term" value="F:nucleotidyltransferase activity"/>
    <property type="evidence" value="ECO:0007669"/>
    <property type="project" value="UniProtKB-ARBA"/>
</dbReference>
<evidence type="ECO:0000256" key="1">
    <source>
        <dbReference type="ARBA" id="ARBA00022490"/>
    </source>
</evidence>
<protein>
    <recommendedName>
        <fullName evidence="8">MobA-like NTP transferase domain-containing protein</fullName>
    </recommendedName>
</protein>
<keyword evidence="3" id="KW-0479">Metal-binding</keyword>
<keyword evidence="10" id="KW-1185">Reference proteome</keyword>
<dbReference type="Proteomes" id="UP000825483">
    <property type="component" value="Unassembled WGS sequence"/>
</dbReference>
<reference evidence="9" key="1">
    <citation type="journal article" date="2022" name="Int. J. Syst. Evol. Microbiol.">
        <title>Prevotella lacticifex sp. nov., isolated from the rumen of cows.</title>
        <authorList>
            <person name="Shinkai T."/>
            <person name="Ikeyama N."/>
            <person name="Kumagai M."/>
            <person name="Ohmori H."/>
            <person name="Sakamoto M."/>
            <person name="Ohkuma M."/>
            <person name="Mitsumori M."/>
        </authorList>
    </citation>
    <scope>NUCLEOTIDE SEQUENCE</scope>
    <source>
        <strain evidence="9">R5076</strain>
    </source>
</reference>
<evidence type="ECO:0000313" key="10">
    <source>
        <dbReference type="Proteomes" id="UP000825483"/>
    </source>
</evidence>
<keyword evidence="6" id="KW-0342">GTP-binding</keyword>
<comment type="caution">
    <text evidence="9">The sequence shown here is derived from an EMBL/GenBank/DDBJ whole genome shotgun (WGS) entry which is preliminary data.</text>
</comment>
<dbReference type="InterPro" id="IPR025877">
    <property type="entry name" value="MobA-like_NTP_Trfase"/>
</dbReference>
<dbReference type="PANTHER" id="PTHR19136:SF81">
    <property type="entry name" value="MOLYBDENUM COFACTOR GUANYLYLTRANSFERASE"/>
    <property type="match status" value="1"/>
</dbReference>
<gene>
    <name evidence="9" type="ORF">PRLR5076_25360</name>
</gene>
<keyword evidence="1" id="KW-0963">Cytoplasm</keyword>
<dbReference type="InterPro" id="IPR029044">
    <property type="entry name" value="Nucleotide-diphossugar_trans"/>
</dbReference>
<evidence type="ECO:0000256" key="7">
    <source>
        <dbReference type="ARBA" id="ARBA00023150"/>
    </source>
</evidence>
<dbReference type="GO" id="GO:0005525">
    <property type="term" value="F:GTP binding"/>
    <property type="evidence" value="ECO:0007669"/>
    <property type="project" value="UniProtKB-KW"/>
</dbReference>
<keyword evidence="7" id="KW-0501">Molybdenum cofactor biosynthesis</keyword>
<keyword evidence="5" id="KW-0460">Magnesium</keyword>
<dbReference type="SUPFAM" id="SSF53448">
    <property type="entry name" value="Nucleotide-diphospho-sugar transferases"/>
    <property type="match status" value="1"/>
</dbReference>
<dbReference type="GO" id="GO:0046872">
    <property type="term" value="F:metal ion binding"/>
    <property type="evidence" value="ECO:0007669"/>
    <property type="project" value="UniProtKB-KW"/>
</dbReference>
<feature type="domain" description="MobA-like NTP transferase" evidence="8">
    <location>
        <begin position="4"/>
        <end position="157"/>
    </location>
</feature>
<evidence type="ECO:0000256" key="3">
    <source>
        <dbReference type="ARBA" id="ARBA00022723"/>
    </source>
</evidence>
<sequence length="192" mass="21028">MLSAAILAGGHSSRFGSNKALFYYGGETLIARAARLLRSVCDEVVVSASHVNASSYEFLGLEIVEDELTDCGPLGGLETLLERCTTPWLLVVTCDMPYVDSDALSMMIDEAGPADDGRGKSLPHAVAWRRRSDDSISPFPLLVERDALTVLRQRINDGRYSVKGLLDALDTHYIYSTTDEMLCNVNRPGDLR</sequence>
<dbReference type="PANTHER" id="PTHR19136">
    <property type="entry name" value="MOLYBDENUM COFACTOR GUANYLYLTRANSFERASE"/>
    <property type="match status" value="1"/>
</dbReference>
<dbReference type="CDD" id="cd02503">
    <property type="entry name" value="MobA"/>
    <property type="match status" value="1"/>
</dbReference>
<dbReference type="Pfam" id="PF12804">
    <property type="entry name" value="NTP_transf_3"/>
    <property type="match status" value="1"/>
</dbReference>
<dbReference type="Gene3D" id="3.90.550.10">
    <property type="entry name" value="Spore Coat Polysaccharide Biosynthesis Protein SpsA, Chain A"/>
    <property type="match status" value="1"/>
</dbReference>
<organism evidence="9 10">
    <name type="scientific">Prevotella lacticifex</name>
    <dbReference type="NCBI Taxonomy" id="2854755"/>
    <lineage>
        <taxon>Bacteria</taxon>
        <taxon>Pseudomonadati</taxon>
        <taxon>Bacteroidota</taxon>
        <taxon>Bacteroidia</taxon>
        <taxon>Bacteroidales</taxon>
        <taxon>Prevotellaceae</taxon>
        <taxon>Prevotella</taxon>
    </lineage>
</organism>
<dbReference type="EMBL" id="BPUB01000002">
    <property type="protein sequence ID" value="GJG59685.1"/>
    <property type="molecule type" value="Genomic_DNA"/>
</dbReference>
<name>A0A9R1CZ40_9BACT</name>
<evidence type="ECO:0000256" key="2">
    <source>
        <dbReference type="ARBA" id="ARBA00022679"/>
    </source>
</evidence>
<dbReference type="AlphaFoldDB" id="A0A9R1CZ40"/>
<dbReference type="InterPro" id="IPR013482">
    <property type="entry name" value="Molybde_CF_guanTrfase"/>
</dbReference>
<evidence type="ECO:0000256" key="5">
    <source>
        <dbReference type="ARBA" id="ARBA00022842"/>
    </source>
</evidence>
<evidence type="ECO:0000259" key="8">
    <source>
        <dbReference type="Pfam" id="PF12804"/>
    </source>
</evidence>
<proteinExistence type="predicted"/>
<evidence type="ECO:0000313" key="9">
    <source>
        <dbReference type="EMBL" id="GJG59685.1"/>
    </source>
</evidence>